<reference evidence="2 3" key="1">
    <citation type="journal article" date="2018" name="BMC Genomics">
        <title>Genomic comparison of Trypanosoma conorhini and Trypanosoma rangeli to Trypanosoma cruzi strains of high and low virulence.</title>
        <authorList>
            <person name="Bradwell K.R."/>
            <person name="Koparde V.N."/>
            <person name="Matveyev A.V."/>
            <person name="Serrano M.G."/>
            <person name="Alves J.M."/>
            <person name="Parikh H."/>
            <person name="Huang B."/>
            <person name="Lee V."/>
            <person name="Espinosa-Alvarez O."/>
            <person name="Ortiz P.A."/>
            <person name="Costa-Martins A.G."/>
            <person name="Teixeira M.M."/>
            <person name="Buck G.A."/>
        </authorList>
    </citation>
    <scope>NUCLEOTIDE SEQUENCE [LARGE SCALE GENOMIC DNA]</scope>
    <source>
        <strain evidence="2 3">025E</strain>
    </source>
</reference>
<evidence type="ECO:0000313" key="2">
    <source>
        <dbReference type="EMBL" id="RNE97755.1"/>
    </source>
</evidence>
<evidence type="ECO:0000256" key="1">
    <source>
        <dbReference type="SAM" id="SignalP"/>
    </source>
</evidence>
<feature type="chain" id="PRO_5019489357" description="Secreted protein" evidence="1">
    <location>
        <begin position="24"/>
        <end position="116"/>
    </location>
</feature>
<name>A0A422MX03_9TRYP</name>
<dbReference type="Proteomes" id="UP000284403">
    <property type="component" value="Unassembled WGS sequence"/>
</dbReference>
<keyword evidence="1" id="KW-0732">Signal</keyword>
<protein>
    <recommendedName>
        <fullName evidence="4">Secreted protein</fullName>
    </recommendedName>
</protein>
<feature type="signal peptide" evidence="1">
    <location>
        <begin position="1"/>
        <end position="23"/>
    </location>
</feature>
<dbReference type="GeneID" id="40322993"/>
<evidence type="ECO:0008006" key="4">
    <source>
        <dbReference type="Google" id="ProtNLM"/>
    </source>
</evidence>
<evidence type="ECO:0000313" key="3">
    <source>
        <dbReference type="Proteomes" id="UP000284403"/>
    </source>
</evidence>
<keyword evidence="3" id="KW-1185">Reference proteome</keyword>
<proteinExistence type="predicted"/>
<sequence length="116" mass="12084">MNLFCPLLAVLCCGCVFSRCVHSVGCRLFLLFPSDFSALYSICFPPPPAYPSLPRCLAAQRLYSHSTAADGDDADGAAQCGVRPGAPRAAVRLMLHLRVGGCDRACAVHSAGAGGV</sequence>
<dbReference type="RefSeq" id="XP_029223682.1">
    <property type="nucleotide sequence ID" value="XM_029376201.1"/>
</dbReference>
<dbReference type="EMBL" id="MKKU01001100">
    <property type="protein sequence ID" value="RNE97755.1"/>
    <property type="molecule type" value="Genomic_DNA"/>
</dbReference>
<comment type="caution">
    <text evidence="2">The sequence shown here is derived from an EMBL/GenBank/DDBJ whole genome shotgun (WGS) entry which is preliminary data.</text>
</comment>
<gene>
    <name evidence="2" type="ORF">Tco025E_09382</name>
</gene>
<accession>A0A422MX03</accession>
<organism evidence="2 3">
    <name type="scientific">Trypanosoma conorhini</name>
    <dbReference type="NCBI Taxonomy" id="83891"/>
    <lineage>
        <taxon>Eukaryota</taxon>
        <taxon>Discoba</taxon>
        <taxon>Euglenozoa</taxon>
        <taxon>Kinetoplastea</taxon>
        <taxon>Metakinetoplastina</taxon>
        <taxon>Trypanosomatida</taxon>
        <taxon>Trypanosomatidae</taxon>
        <taxon>Trypanosoma</taxon>
    </lineage>
</organism>
<dbReference type="AlphaFoldDB" id="A0A422MX03"/>